<dbReference type="EMBL" id="BLAF01000011">
    <property type="protein sequence ID" value="GES19381.1"/>
    <property type="molecule type" value="Genomic_DNA"/>
</dbReference>
<keyword evidence="3" id="KW-1185">Reference proteome</keyword>
<proteinExistence type="predicted"/>
<evidence type="ECO:0000313" key="3">
    <source>
        <dbReference type="Proteomes" id="UP000377595"/>
    </source>
</evidence>
<feature type="region of interest" description="Disordered" evidence="1">
    <location>
        <begin position="1"/>
        <end position="27"/>
    </location>
</feature>
<protein>
    <submittedName>
        <fullName evidence="2">Uncharacterized protein</fullName>
    </submittedName>
</protein>
<gene>
    <name evidence="2" type="ORF">Aple_022770</name>
</gene>
<organism evidence="2 3">
    <name type="scientific">Acrocarpospora pleiomorpha</name>
    <dbReference type="NCBI Taxonomy" id="90975"/>
    <lineage>
        <taxon>Bacteria</taxon>
        <taxon>Bacillati</taxon>
        <taxon>Actinomycetota</taxon>
        <taxon>Actinomycetes</taxon>
        <taxon>Streptosporangiales</taxon>
        <taxon>Streptosporangiaceae</taxon>
        <taxon>Acrocarpospora</taxon>
    </lineage>
</organism>
<evidence type="ECO:0000313" key="2">
    <source>
        <dbReference type="EMBL" id="GES19381.1"/>
    </source>
</evidence>
<dbReference type="Proteomes" id="UP000377595">
    <property type="component" value="Unassembled WGS sequence"/>
</dbReference>
<dbReference type="AlphaFoldDB" id="A0A5M3XI67"/>
<accession>A0A5M3XI67</accession>
<reference evidence="2 3" key="1">
    <citation type="submission" date="2019-10" db="EMBL/GenBank/DDBJ databases">
        <title>Whole genome shotgun sequence of Acrocarpospora pleiomorpha NBRC 16267.</title>
        <authorList>
            <person name="Ichikawa N."/>
            <person name="Kimura A."/>
            <person name="Kitahashi Y."/>
            <person name="Komaki H."/>
            <person name="Oguchi A."/>
        </authorList>
    </citation>
    <scope>NUCLEOTIDE SEQUENCE [LARGE SCALE GENOMIC DNA]</scope>
    <source>
        <strain evidence="2 3">NBRC 16267</strain>
    </source>
</reference>
<evidence type="ECO:0000256" key="1">
    <source>
        <dbReference type="SAM" id="MobiDB-lite"/>
    </source>
</evidence>
<sequence length="60" mass="6392">MLAVGSTSEWHSGHQVTNRGSAERVVEQEHGLSAGVAGSDVMTEIMQYVNFLRAGSTVIC</sequence>
<name>A0A5M3XI67_9ACTN</name>
<comment type="caution">
    <text evidence="2">The sequence shown here is derived from an EMBL/GenBank/DDBJ whole genome shotgun (WGS) entry which is preliminary data.</text>
</comment>
<feature type="compositionally biased region" description="Polar residues" evidence="1">
    <location>
        <begin position="1"/>
        <end position="20"/>
    </location>
</feature>